<protein>
    <submittedName>
        <fullName evidence="2">Uncharacterized protein</fullName>
    </submittedName>
</protein>
<keyword evidence="3" id="KW-1185">Reference proteome</keyword>
<name>A0A7J7L692_9MAGN</name>
<keyword evidence="1" id="KW-0175">Coiled coil</keyword>
<feature type="coiled-coil region" evidence="1">
    <location>
        <begin position="141"/>
        <end position="168"/>
    </location>
</feature>
<dbReference type="Proteomes" id="UP000541444">
    <property type="component" value="Unassembled WGS sequence"/>
</dbReference>
<sequence>MAFNKENYEEMEIMDEEEIEEREDGLNVAEKTAADNQETINQVCCESLLTVMQKELDVAREREEQTLLYNAEYAEEYEVLFYQYEDRLDNNVKFSLNLEEAKREVEPKTVTFLSRDLALNHLTNELAELKEKATSGSRHEAELAEYRIRKLNEEISNMKCNIHALNEQLLKGEIELDIA</sequence>
<gene>
    <name evidence="2" type="ORF">GIB67_033565</name>
</gene>
<accession>A0A7J7L692</accession>
<dbReference type="AlphaFoldDB" id="A0A7J7L692"/>
<evidence type="ECO:0000256" key="1">
    <source>
        <dbReference type="SAM" id="Coils"/>
    </source>
</evidence>
<reference evidence="2 3" key="1">
    <citation type="journal article" date="2020" name="IScience">
        <title>Genome Sequencing of the Endangered Kingdonia uniflora (Circaeasteraceae, Ranunculales) Reveals Potential Mechanisms of Evolutionary Specialization.</title>
        <authorList>
            <person name="Sun Y."/>
            <person name="Deng T."/>
            <person name="Zhang A."/>
            <person name="Moore M.J."/>
            <person name="Landis J.B."/>
            <person name="Lin N."/>
            <person name="Zhang H."/>
            <person name="Zhang X."/>
            <person name="Huang J."/>
            <person name="Zhang X."/>
            <person name="Sun H."/>
            <person name="Wang H."/>
        </authorList>
    </citation>
    <scope>NUCLEOTIDE SEQUENCE [LARGE SCALE GENOMIC DNA]</scope>
    <source>
        <strain evidence="2">TB1705</strain>
        <tissue evidence="2">Leaf</tissue>
    </source>
</reference>
<proteinExistence type="predicted"/>
<comment type="caution">
    <text evidence="2">The sequence shown here is derived from an EMBL/GenBank/DDBJ whole genome shotgun (WGS) entry which is preliminary data.</text>
</comment>
<organism evidence="2 3">
    <name type="scientific">Kingdonia uniflora</name>
    <dbReference type="NCBI Taxonomy" id="39325"/>
    <lineage>
        <taxon>Eukaryota</taxon>
        <taxon>Viridiplantae</taxon>
        <taxon>Streptophyta</taxon>
        <taxon>Embryophyta</taxon>
        <taxon>Tracheophyta</taxon>
        <taxon>Spermatophyta</taxon>
        <taxon>Magnoliopsida</taxon>
        <taxon>Ranunculales</taxon>
        <taxon>Circaeasteraceae</taxon>
        <taxon>Kingdonia</taxon>
    </lineage>
</organism>
<evidence type="ECO:0000313" key="2">
    <source>
        <dbReference type="EMBL" id="KAF6138151.1"/>
    </source>
</evidence>
<dbReference type="EMBL" id="JACGCM010002614">
    <property type="protein sequence ID" value="KAF6138151.1"/>
    <property type="molecule type" value="Genomic_DNA"/>
</dbReference>
<evidence type="ECO:0000313" key="3">
    <source>
        <dbReference type="Proteomes" id="UP000541444"/>
    </source>
</evidence>